<dbReference type="InterPro" id="IPR001851">
    <property type="entry name" value="ABC_transp_permease"/>
</dbReference>
<feature type="transmembrane region" description="Helical" evidence="6">
    <location>
        <begin position="111"/>
        <end position="134"/>
    </location>
</feature>
<feature type="transmembrane region" description="Helical" evidence="6">
    <location>
        <begin position="161"/>
        <end position="181"/>
    </location>
</feature>
<dbReference type="InterPro" id="IPR043428">
    <property type="entry name" value="LivM-like"/>
</dbReference>
<evidence type="ECO:0000256" key="2">
    <source>
        <dbReference type="ARBA" id="ARBA00022475"/>
    </source>
</evidence>
<dbReference type="Pfam" id="PF02653">
    <property type="entry name" value="BPD_transp_2"/>
    <property type="match status" value="1"/>
</dbReference>
<dbReference type="eggNOG" id="COG4177">
    <property type="taxonomic scope" value="Bacteria"/>
</dbReference>
<dbReference type="STRING" id="1499967.U27_02486"/>
<dbReference type="HOGENOM" id="CLU_031365_1_2_0"/>
<evidence type="ECO:0000313" key="8">
    <source>
        <dbReference type="Proteomes" id="UP000030661"/>
    </source>
</evidence>
<feature type="transmembrane region" description="Helical" evidence="6">
    <location>
        <begin position="245"/>
        <end position="272"/>
    </location>
</feature>
<evidence type="ECO:0000256" key="1">
    <source>
        <dbReference type="ARBA" id="ARBA00004651"/>
    </source>
</evidence>
<keyword evidence="3 6" id="KW-0812">Transmembrane</keyword>
<dbReference type="PANTHER" id="PTHR30482">
    <property type="entry name" value="HIGH-AFFINITY BRANCHED-CHAIN AMINO ACID TRANSPORT SYSTEM PERMEASE"/>
    <property type="match status" value="1"/>
</dbReference>
<feature type="transmembrane region" description="Helical" evidence="6">
    <location>
        <begin position="279"/>
        <end position="297"/>
    </location>
</feature>
<feature type="transmembrane region" description="Helical" evidence="6">
    <location>
        <begin position="7"/>
        <end position="24"/>
    </location>
</feature>
<dbReference type="Proteomes" id="UP000030661">
    <property type="component" value="Unassembled WGS sequence"/>
</dbReference>
<feature type="transmembrane region" description="Helical" evidence="6">
    <location>
        <begin position="210"/>
        <end position="233"/>
    </location>
</feature>
<dbReference type="AlphaFoldDB" id="A0A0S6WB77"/>
<organism evidence="7 8">
    <name type="scientific">Vecturithrix granuli</name>
    <dbReference type="NCBI Taxonomy" id="1499967"/>
    <lineage>
        <taxon>Bacteria</taxon>
        <taxon>Candidatus Moduliflexota</taxon>
        <taxon>Candidatus Vecturitrichia</taxon>
        <taxon>Candidatus Vecturitrichales</taxon>
        <taxon>Candidatus Vecturitrichaceae</taxon>
        <taxon>Candidatus Vecturithrix</taxon>
    </lineage>
</organism>
<dbReference type="EMBL" id="DF820463">
    <property type="protein sequence ID" value="GAK55652.1"/>
    <property type="molecule type" value="Genomic_DNA"/>
</dbReference>
<name>A0A0S6WB77_VECG1</name>
<evidence type="ECO:0000256" key="3">
    <source>
        <dbReference type="ARBA" id="ARBA00022692"/>
    </source>
</evidence>
<dbReference type="PANTHER" id="PTHR30482:SF20">
    <property type="entry name" value="HIGH-AFFINITY BRANCHED-CHAIN AMINO ACID TRANSPORT SYSTEM PERMEASE PROTEIN LIVM"/>
    <property type="match status" value="1"/>
</dbReference>
<evidence type="ECO:0000313" key="7">
    <source>
        <dbReference type="EMBL" id="GAK55652.1"/>
    </source>
</evidence>
<keyword evidence="5 6" id="KW-0472">Membrane</keyword>
<keyword evidence="8" id="KW-1185">Reference proteome</keyword>
<protein>
    <submittedName>
        <fullName evidence="7">High-affinity branched-chain amino acid ABC transporter, permease protein</fullName>
    </submittedName>
</protein>
<accession>A0A0S6WB77</accession>
<dbReference type="CDD" id="cd06581">
    <property type="entry name" value="TM_PBP1_LivM_like"/>
    <property type="match status" value="1"/>
</dbReference>
<dbReference type="GO" id="GO:0015658">
    <property type="term" value="F:branched-chain amino acid transmembrane transporter activity"/>
    <property type="evidence" value="ECO:0007669"/>
    <property type="project" value="InterPro"/>
</dbReference>
<keyword evidence="4 6" id="KW-1133">Transmembrane helix</keyword>
<reference evidence="7 8" key="1">
    <citation type="journal article" date="2015" name="PeerJ">
        <title>First genomic representation of candidate bacterial phylum KSB3 points to enhanced environmental sensing as a trigger of wastewater bulking.</title>
        <authorList>
            <person name="Sekiguchi Y."/>
            <person name="Ohashi A."/>
            <person name="Parks D.H."/>
            <person name="Yamauchi T."/>
            <person name="Tyson G.W."/>
            <person name="Hugenholtz P."/>
        </authorList>
    </citation>
    <scope>NUCLEOTIDE SEQUENCE [LARGE SCALE GENOMIC DNA]</scope>
</reference>
<feature type="transmembrane region" description="Helical" evidence="6">
    <location>
        <begin position="57"/>
        <end position="78"/>
    </location>
</feature>
<evidence type="ECO:0000256" key="4">
    <source>
        <dbReference type="ARBA" id="ARBA00022989"/>
    </source>
</evidence>
<feature type="transmembrane region" description="Helical" evidence="6">
    <location>
        <begin position="30"/>
        <end position="50"/>
    </location>
</feature>
<comment type="subcellular location">
    <subcellularLocation>
        <location evidence="1">Cell membrane</location>
        <topology evidence="1">Multi-pass membrane protein</topology>
    </subcellularLocation>
</comment>
<dbReference type="GO" id="GO:0005886">
    <property type="term" value="C:plasma membrane"/>
    <property type="evidence" value="ECO:0007669"/>
    <property type="project" value="UniProtKB-SubCell"/>
</dbReference>
<feature type="transmembrane region" description="Helical" evidence="6">
    <location>
        <begin position="84"/>
        <end position="104"/>
    </location>
</feature>
<proteinExistence type="predicted"/>
<evidence type="ECO:0000256" key="6">
    <source>
        <dbReference type="SAM" id="Phobius"/>
    </source>
</evidence>
<gene>
    <name evidence="7" type="ORF">U27_02486</name>
</gene>
<keyword evidence="2" id="KW-1003">Cell membrane</keyword>
<evidence type="ECO:0000256" key="5">
    <source>
        <dbReference type="ARBA" id="ARBA00023136"/>
    </source>
</evidence>
<sequence length="324" mass="35476">MLYVRKYKKFWLTGLCVVLLLFPLVVKNEYVLNVAIMAGIYVILASSMNITNGYAGVFSMGHSAFYGIGAYSTGILAYHFGTGFWTGMAAAGIASVLFGLLLGIPTLRLKGIFFAFVTVSFLEILRLVTMNWIALTRGPMGIPGIPTPTIFGWTLSSNRHFYYAILALDVLVIFLIARVIHSRTGRAFMAMRDDDLAASTIGIPTFQYRLLALAFSTFFCGLAGCFYAHYVSYISPDSFEVSETFILLTMITVGGMGTLSGPIIGAVLMVIFPEIFRFLLEYRMAAYGAILVLMILFRPEGLFGVPGIAGTEGILSKFRSRTGS</sequence>